<dbReference type="GO" id="GO:0140750">
    <property type="term" value="F:nucleosome array spacer activity"/>
    <property type="evidence" value="ECO:0000318"/>
    <property type="project" value="GO_Central"/>
</dbReference>
<dbReference type="PROSITE" id="PS51192">
    <property type="entry name" value="HELICASE_ATP_BIND_1"/>
    <property type="match status" value="1"/>
</dbReference>
<dbReference type="InterPro" id="IPR001487">
    <property type="entry name" value="Bromodomain"/>
</dbReference>
<dbReference type="InterPro" id="IPR014001">
    <property type="entry name" value="Helicase_ATP-bd"/>
</dbReference>
<keyword evidence="5" id="KW-0067">ATP-binding</keyword>
<dbReference type="Pfam" id="PF00176">
    <property type="entry name" value="SNF2-rel_dom"/>
    <property type="match status" value="1"/>
</dbReference>
<dbReference type="InterPro" id="IPR036427">
    <property type="entry name" value="Bromodomain-like_sf"/>
</dbReference>
<evidence type="ECO:0000256" key="9">
    <source>
        <dbReference type="ARBA" id="ARBA00023242"/>
    </source>
</evidence>
<keyword evidence="3" id="KW-0378">Hydrolase</keyword>
<dbReference type="SMART" id="SM00490">
    <property type="entry name" value="HELICc"/>
    <property type="match status" value="1"/>
</dbReference>
<evidence type="ECO:0000256" key="5">
    <source>
        <dbReference type="ARBA" id="ARBA00022840"/>
    </source>
</evidence>
<name>A2FSS0_TRIV3</name>
<dbReference type="GO" id="GO:0045944">
    <property type="term" value="P:positive regulation of transcription by RNA polymerase II"/>
    <property type="evidence" value="ECO:0000318"/>
    <property type="project" value="GO_Central"/>
</dbReference>
<dbReference type="Pfam" id="PF00271">
    <property type="entry name" value="Helicase_C"/>
    <property type="match status" value="1"/>
</dbReference>
<keyword evidence="9" id="KW-0539">Nucleus</keyword>
<evidence type="ECO:0000256" key="7">
    <source>
        <dbReference type="ARBA" id="ARBA00023117"/>
    </source>
</evidence>
<dbReference type="CDD" id="cd04369">
    <property type="entry name" value="Bromodomain"/>
    <property type="match status" value="1"/>
</dbReference>
<dbReference type="PRINTS" id="PR00503">
    <property type="entry name" value="BROMODOMAIN"/>
</dbReference>
<feature type="domain" description="Helicase C-terminal" evidence="13">
    <location>
        <begin position="701"/>
        <end position="865"/>
    </location>
</feature>
<dbReference type="AlphaFoldDB" id="A2FSS0"/>
<organism evidence="14 15">
    <name type="scientific">Trichomonas vaginalis (strain ATCC PRA-98 / G3)</name>
    <dbReference type="NCBI Taxonomy" id="412133"/>
    <lineage>
        <taxon>Eukaryota</taxon>
        <taxon>Metamonada</taxon>
        <taxon>Parabasalia</taxon>
        <taxon>Trichomonadida</taxon>
        <taxon>Trichomonadidae</taxon>
        <taxon>Trichomonas</taxon>
    </lineage>
</organism>
<comment type="subcellular location">
    <subcellularLocation>
        <location evidence="1">Nucleus</location>
    </subcellularLocation>
</comment>
<dbReference type="InterPro" id="IPR049730">
    <property type="entry name" value="SNF2/RAD54-like_C"/>
</dbReference>
<dbReference type="SUPFAM" id="SSF52540">
    <property type="entry name" value="P-loop containing nucleoside triphosphate hydrolases"/>
    <property type="match status" value="2"/>
</dbReference>
<dbReference type="VEuPathDB" id="TrichDB:TVAG_441050"/>
<keyword evidence="7 10" id="KW-0103">Bromodomain</keyword>
<dbReference type="PROSITE" id="PS50014">
    <property type="entry name" value="BROMODOMAIN_2"/>
    <property type="match status" value="1"/>
</dbReference>
<dbReference type="FunCoup" id="A2FSS0">
    <property type="interactions" value="741"/>
</dbReference>
<keyword evidence="2" id="KW-0547">Nucleotide-binding</keyword>
<dbReference type="Proteomes" id="UP000001542">
    <property type="component" value="Unassembled WGS sequence"/>
</dbReference>
<evidence type="ECO:0000259" key="13">
    <source>
        <dbReference type="PROSITE" id="PS51194"/>
    </source>
</evidence>
<dbReference type="Gene3D" id="1.20.920.10">
    <property type="entry name" value="Bromodomain-like"/>
    <property type="match status" value="1"/>
</dbReference>
<dbReference type="SUPFAM" id="SSF47370">
    <property type="entry name" value="Bromodomain"/>
    <property type="match status" value="1"/>
</dbReference>
<dbReference type="SMR" id="A2FSS0"/>
<feature type="domain" description="Helicase ATP-binding" evidence="12">
    <location>
        <begin position="403"/>
        <end position="569"/>
    </location>
</feature>
<evidence type="ECO:0000313" key="14">
    <source>
        <dbReference type="EMBL" id="EAX92042.1"/>
    </source>
</evidence>
<proteinExistence type="predicted"/>
<dbReference type="GO" id="GO:0004386">
    <property type="term" value="F:helicase activity"/>
    <property type="evidence" value="ECO:0007669"/>
    <property type="project" value="UniProtKB-KW"/>
</dbReference>
<keyword evidence="15" id="KW-1185">Reference proteome</keyword>
<evidence type="ECO:0000256" key="2">
    <source>
        <dbReference type="ARBA" id="ARBA00022741"/>
    </source>
</evidence>
<evidence type="ECO:0000313" key="15">
    <source>
        <dbReference type="Proteomes" id="UP000001542"/>
    </source>
</evidence>
<dbReference type="EMBL" id="DS113994">
    <property type="protein sequence ID" value="EAX92042.1"/>
    <property type="molecule type" value="Genomic_DNA"/>
</dbReference>
<reference evidence="14" key="1">
    <citation type="submission" date="2006-10" db="EMBL/GenBank/DDBJ databases">
        <authorList>
            <person name="Amadeo P."/>
            <person name="Zhao Q."/>
            <person name="Wortman J."/>
            <person name="Fraser-Liggett C."/>
            <person name="Carlton J."/>
        </authorList>
    </citation>
    <scope>NUCLEOTIDE SEQUENCE</scope>
    <source>
        <strain evidence="14">G3</strain>
    </source>
</reference>
<evidence type="ECO:0000256" key="3">
    <source>
        <dbReference type="ARBA" id="ARBA00022801"/>
    </source>
</evidence>
<dbReference type="GO" id="GO:0016787">
    <property type="term" value="F:hydrolase activity"/>
    <property type="evidence" value="ECO:0007669"/>
    <property type="project" value="UniProtKB-KW"/>
</dbReference>
<sequence length="1107" mass="126683">MSTSINLPSELDIDMIIQWIKSECSRPNFDSNSPEFQAAIAVVAANDRFRQADSLKILKPEETFLHDTEESSQDTVTKMLRVAMFRNVIRKYQVPPQIQRGVMPIPTKDQPVLTDNSVSSLQYLTPHTQAKAMQPTALNAFRAAFLNGEGQPPEFLAERRMAILVAAKAQKGQNEAGKMTAAYSDAVIAPEVKIISAYKEQLKLRQDVVKFTLDPLGYNLPDYASRMLVSKSENYHTISPQHIGIHAVYDIVTSVERSKKSTRMNLLQQQANLFRKNLNSKFKSLAELNHALSIKFKNSEKEKKGKNSESARLQALRKNNFEEYRRLVDQMKDDRIKMLLEKTDKYMKDLTEKIKTSNATITEGATSSNPYNLGLKPQENVTQPQHLNGQLKDYQLKGLQWLVSLYLSHLNGILADEMGLGKTIQSIALLAWLMENRKDYGPHLICGPLTTLSNWYSEFNKWLPAFNVVQYTGTPAERKQKANSYLVRGSNVNVVLTSYEFATRDKATLGRLDYSYLIIDEAHRLKNDQGKLGQALSAYKCGNRLLLTGTPLQNNPRELWSLLNFVLPNIFNDHSQFEEWFSAPFSKAGGDVSLTGEEQFLVISQLHNVLRPFLFRRTTAQVATELPKMRECKLLCAMSAWQKVVYNTLVTESSVVHSMDHIQRLDNTTMQLRKCCNHPYLFYDTWFVNLDLVRTSGKCEVLDRILPKLKATGHRILIFSQMTEVLTLLQDLLTWRDYKYLRLDGNTKSDQRQQLIADFNKEDSEYFIFLLSTRAGGLGLNLQTADTVILYDNDWNPFADQQARSRVHRIGQEKPVLVISLVTAGSIEERVVERADDKKTVENKIIEIGRFDDSSNLDERKRLYQRLVDQSTTEDNSGAHSSEQINRMIARSPEEYEIFQKMDVERNQALQKQWIDAGRQGKYPSLITFEELPDFLKVPFSVLKKDESLPSIRKSRSSTFSIAKLENMTDSEYTRMIDRGEDPTDHIEEIEVRNEQMSNLLQKVKTVCQSYFDVLPTPEQNPIYYQVISNPITLLQISQRVSGGDYDTLDDFVADLRLMANNAQRFNEVESIYYSIASQILQMCDEAVNKGTVQREIQESEEPIDFD</sequence>
<dbReference type="PROSITE" id="PS51194">
    <property type="entry name" value="HELICASE_CTER"/>
    <property type="match status" value="1"/>
</dbReference>
<dbReference type="CDD" id="cd18793">
    <property type="entry name" value="SF2_C_SNF"/>
    <property type="match status" value="1"/>
</dbReference>
<dbReference type="GO" id="GO:0003677">
    <property type="term" value="F:DNA binding"/>
    <property type="evidence" value="ECO:0000318"/>
    <property type="project" value="GO_Central"/>
</dbReference>
<evidence type="ECO:0000256" key="10">
    <source>
        <dbReference type="PROSITE-ProRule" id="PRU00035"/>
    </source>
</evidence>
<dbReference type="Gene3D" id="3.40.50.10810">
    <property type="entry name" value="Tandem AAA-ATPase domain"/>
    <property type="match status" value="1"/>
</dbReference>
<accession>A2FSS0</accession>
<dbReference type="OrthoDB" id="5857104at2759"/>
<dbReference type="InterPro" id="IPR002464">
    <property type="entry name" value="DNA/RNA_helicase_DEAH_CS"/>
</dbReference>
<keyword evidence="8" id="KW-0238">DNA-binding</keyword>
<evidence type="ECO:0000259" key="12">
    <source>
        <dbReference type="PROSITE" id="PS51192"/>
    </source>
</evidence>
<protein>
    <submittedName>
        <fullName evidence="14">SNF2 family N-terminal domain containing protein</fullName>
    </submittedName>
</protein>
<dbReference type="SMART" id="SM00487">
    <property type="entry name" value="DEXDc"/>
    <property type="match status" value="1"/>
</dbReference>
<dbReference type="KEGG" id="tva:4749749"/>
<dbReference type="GO" id="GO:0005634">
    <property type="term" value="C:nucleus"/>
    <property type="evidence" value="ECO:0000318"/>
    <property type="project" value="GO_Central"/>
</dbReference>
<feature type="domain" description="Bromo" evidence="11">
    <location>
        <begin position="1012"/>
        <end position="1074"/>
    </location>
</feature>
<dbReference type="InterPro" id="IPR000330">
    <property type="entry name" value="SNF2_N"/>
</dbReference>
<dbReference type="eggNOG" id="KOG0386">
    <property type="taxonomic scope" value="Eukaryota"/>
</dbReference>
<dbReference type="GO" id="GO:0005524">
    <property type="term" value="F:ATP binding"/>
    <property type="evidence" value="ECO:0007669"/>
    <property type="project" value="UniProtKB-KW"/>
</dbReference>
<dbReference type="SMART" id="SM00297">
    <property type="entry name" value="BROMO"/>
    <property type="match status" value="1"/>
</dbReference>
<dbReference type="PANTHER" id="PTHR10799">
    <property type="entry name" value="SNF2/RAD54 HELICASE FAMILY"/>
    <property type="match status" value="1"/>
</dbReference>
<dbReference type="InterPro" id="IPR038718">
    <property type="entry name" value="SNF2-like_sf"/>
</dbReference>
<evidence type="ECO:0000256" key="1">
    <source>
        <dbReference type="ARBA" id="ARBA00004123"/>
    </source>
</evidence>
<reference evidence="14" key="2">
    <citation type="journal article" date="2007" name="Science">
        <title>Draft genome sequence of the sexually transmitted pathogen Trichomonas vaginalis.</title>
        <authorList>
            <person name="Carlton J.M."/>
            <person name="Hirt R.P."/>
            <person name="Silva J.C."/>
            <person name="Delcher A.L."/>
            <person name="Schatz M."/>
            <person name="Zhao Q."/>
            <person name="Wortman J.R."/>
            <person name="Bidwell S.L."/>
            <person name="Alsmark U.C.M."/>
            <person name="Besteiro S."/>
            <person name="Sicheritz-Ponten T."/>
            <person name="Noel C.J."/>
            <person name="Dacks J.B."/>
            <person name="Foster P.G."/>
            <person name="Simillion C."/>
            <person name="Van de Peer Y."/>
            <person name="Miranda-Saavedra D."/>
            <person name="Barton G.J."/>
            <person name="Westrop G.D."/>
            <person name="Mueller S."/>
            <person name="Dessi D."/>
            <person name="Fiori P.L."/>
            <person name="Ren Q."/>
            <person name="Paulsen I."/>
            <person name="Zhang H."/>
            <person name="Bastida-Corcuera F.D."/>
            <person name="Simoes-Barbosa A."/>
            <person name="Brown M.T."/>
            <person name="Hayes R.D."/>
            <person name="Mukherjee M."/>
            <person name="Okumura C.Y."/>
            <person name="Schneider R."/>
            <person name="Smith A.J."/>
            <person name="Vanacova S."/>
            <person name="Villalvazo M."/>
            <person name="Haas B.J."/>
            <person name="Pertea M."/>
            <person name="Feldblyum T.V."/>
            <person name="Utterback T.R."/>
            <person name="Shu C.L."/>
            <person name="Osoegawa K."/>
            <person name="de Jong P.J."/>
            <person name="Hrdy I."/>
            <person name="Horvathova L."/>
            <person name="Zubacova Z."/>
            <person name="Dolezal P."/>
            <person name="Malik S.B."/>
            <person name="Logsdon J.M. Jr."/>
            <person name="Henze K."/>
            <person name="Gupta A."/>
            <person name="Wang C.C."/>
            <person name="Dunne R.L."/>
            <person name="Upcroft J.A."/>
            <person name="Upcroft P."/>
            <person name="White O."/>
            <person name="Salzberg S.L."/>
            <person name="Tang P."/>
            <person name="Chiu C.-H."/>
            <person name="Lee Y.-S."/>
            <person name="Embley T.M."/>
            <person name="Coombs G.H."/>
            <person name="Mottram J.C."/>
            <person name="Tachezy J."/>
            <person name="Fraser-Liggett C.M."/>
            <person name="Johnson P.J."/>
        </authorList>
    </citation>
    <scope>NUCLEOTIDE SEQUENCE [LARGE SCALE GENOMIC DNA]</scope>
    <source>
        <strain evidence="14">G3</strain>
    </source>
</reference>
<dbReference type="STRING" id="5722.A2FSS0"/>
<dbReference type="GO" id="GO:0031507">
    <property type="term" value="P:heterochromatin formation"/>
    <property type="evidence" value="ECO:0000318"/>
    <property type="project" value="GO_Central"/>
</dbReference>
<dbReference type="InParanoid" id="A2FSS0"/>
<evidence type="ECO:0000256" key="6">
    <source>
        <dbReference type="ARBA" id="ARBA00022853"/>
    </source>
</evidence>
<keyword evidence="6" id="KW-0156">Chromatin regulator</keyword>
<keyword evidence="4" id="KW-0347">Helicase</keyword>
<evidence type="ECO:0000256" key="4">
    <source>
        <dbReference type="ARBA" id="ARBA00022806"/>
    </source>
</evidence>
<gene>
    <name evidence="14" type="ORF">TVAG_441050</name>
</gene>
<dbReference type="Pfam" id="PF00439">
    <property type="entry name" value="Bromodomain"/>
    <property type="match status" value="1"/>
</dbReference>
<dbReference type="InterPro" id="IPR027417">
    <property type="entry name" value="P-loop_NTPase"/>
</dbReference>
<evidence type="ECO:0000259" key="11">
    <source>
        <dbReference type="PROSITE" id="PS50014"/>
    </source>
</evidence>
<dbReference type="RefSeq" id="XP_001304972.1">
    <property type="nucleotide sequence ID" value="XM_001304971.1"/>
</dbReference>
<evidence type="ECO:0000256" key="8">
    <source>
        <dbReference type="ARBA" id="ARBA00023125"/>
    </source>
</evidence>
<dbReference type="Gene3D" id="3.40.50.300">
    <property type="entry name" value="P-loop containing nucleotide triphosphate hydrolases"/>
    <property type="match status" value="1"/>
</dbReference>
<dbReference type="InterPro" id="IPR001650">
    <property type="entry name" value="Helicase_C-like"/>
</dbReference>
<dbReference type="PROSITE" id="PS00690">
    <property type="entry name" value="DEAH_ATP_HELICASE"/>
    <property type="match status" value="1"/>
</dbReference>
<dbReference type="FunFam" id="3.40.50.10810:FF:000005">
    <property type="entry name" value="Photoperiod-independent early flowering 1"/>
    <property type="match status" value="1"/>
</dbReference>
<dbReference type="GO" id="GO:0000785">
    <property type="term" value="C:chromatin"/>
    <property type="evidence" value="ECO:0000318"/>
    <property type="project" value="GO_Central"/>
</dbReference>
<dbReference type="GO" id="GO:0003682">
    <property type="term" value="F:chromatin binding"/>
    <property type="evidence" value="ECO:0000318"/>
    <property type="project" value="GO_Central"/>
</dbReference>
<dbReference type="VEuPathDB" id="TrichDB:TVAGG3_0927960"/>